<protein>
    <submittedName>
        <fullName evidence="1">Uncharacterized protein</fullName>
    </submittedName>
</protein>
<name>F5J2P0_9BACT</name>
<evidence type="ECO:0000313" key="1">
    <source>
        <dbReference type="EMBL" id="EGK00083.1"/>
    </source>
</evidence>
<gene>
    <name evidence="1" type="ORF">HMPREF9455_03607</name>
</gene>
<dbReference type="HOGENOM" id="CLU_081546_0_0_10"/>
<keyword evidence="2" id="KW-1185">Reference proteome</keyword>
<dbReference type="EMBL" id="ADLV01000043">
    <property type="protein sequence ID" value="EGK00083.1"/>
    <property type="molecule type" value="Genomic_DNA"/>
</dbReference>
<evidence type="ECO:0000313" key="2">
    <source>
        <dbReference type="Proteomes" id="UP000004913"/>
    </source>
</evidence>
<dbReference type="RefSeq" id="WP_006801140.1">
    <property type="nucleotide sequence ID" value="NZ_GL891989.1"/>
</dbReference>
<dbReference type="STRING" id="742766.HMPREF9455_03607"/>
<comment type="caution">
    <text evidence="1">The sequence shown here is derived from an EMBL/GenBank/DDBJ whole genome shotgun (WGS) entry which is preliminary data.</text>
</comment>
<proteinExistence type="predicted"/>
<dbReference type="Proteomes" id="UP000004913">
    <property type="component" value="Unassembled WGS sequence"/>
</dbReference>
<accession>F5J2P0</accession>
<reference evidence="1 2" key="1">
    <citation type="submission" date="2011-04" db="EMBL/GenBank/DDBJ databases">
        <title>The Genome Sequence of Dysgonomonas gadei ATCC BAA-286.</title>
        <authorList>
            <consortium name="The Broad Institute Genome Sequencing Platform"/>
            <person name="Earl A."/>
            <person name="Ward D."/>
            <person name="Feldgarden M."/>
            <person name="Gevers D."/>
            <person name="Pudlo N."/>
            <person name="Martens E."/>
            <person name="Allen-Vercoe E."/>
            <person name="Young S.K."/>
            <person name="Zeng Q."/>
            <person name="Gargeya S."/>
            <person name="Fitzgerald M."/>
            <person name="Haas B."/>
            <person name="Abouelleil A."/>
            <person name="Alvarado L."/>
            <person name="Arachchi H.M."/>
            <person name="Berlin A."/>
            <person name="Brown A."/>
            <person name="Chapman S.B."/>
            <person name="Chen Z."/>
            <person name="Dunbar C."/>
            <person name="Freedman E."/>
            <person name="Gearin G."/>
            <person name="Gellesch M."/>
            <person name="Goldberg J."/>
            <person name="Griggs A."/>
            <person name="Gujja S."/>
            <person name="Heiman D."/>
            <person name="Howarth C."/>
            <person name="Larson L."/>
            <person name="Lui A."/>
            <person name="MacDonald P.J.P."/>
            <person name="Mehta T."/>
            <person name="Montmayeur A."/>
            <person name="Murphy C."/>
            <person name="Neiman D."/>
            <person name="Pearson M."/>
            <person name="Priest M."/>
            <person name="Roberts A."/>
            <person name="Saif S."/>
            <person name="Shea T."/>
            <person name="Shenoy N."/>
            <person name="Sisk P."/>
            <person name="Stolte C."/>
            <person name="Sykes S."/>
            <person name="Yandava C."/>
            <person name="Wortman J."/>
            <person name="Nusbaum C."/>
            <person name="Birren B."/>
        </authorList>
    </citation>
    <scope>NUCLEOTIDE SEQUENCE [LARGE SCALE GENOMIC DNA]</scope>
    <source>
        <strain evidence="1 2">ATCC BAA-286</strain>
    </source>
</reference>
<dbReference type="OrthoDB" id="5379188at2"/>
<sequence length="259" mass="29549">MRDDFSKITKEILAKRVSFKCSNPNCKKITIGAHSVDDKIINLGVACHITAAAKGGPRFCEEITQEQRKSIQNGIWLCQNCAKLIDTDINKYSYDELIKWKSLAEKESLSVITSDYTQKNQNSTLFDKRILAYEKLYYEIREVDILLKALIDSKEMSIQEKKDAAFYLGLQIAQFTDDNSFYLQNEITVQCVGTFIGVDDIFSPNSKISKISLDNYNKNIRASQELLKSVNEKGLIDTSQKTALMSRYSELKSEQNDFL</sequence>
<dbReference type="AlphaFoldDB" id="F5J2P0"/>
<dbReference type="eggNOG" id="COG1192">
    <property type="taxonomic scope" value="Bacteria"/>
</dbReference>
<organism evidence="1 2">
    <name type="scientific">Dysgonomonas gadei ATCC BAA-286</name>
    <dbReference type="NCBI Taxonomy" id="742766"/>
    <lineage>
        <taxon>Bacteria</taxon>
        <taxon>Pseudomonadati</taxon>
        <taxon>Bacteroidota</taxon>
        <taxon>Bacteroidia</taxon>
        <taxon>Bacteroidales</taxon>
        <taxon>Dysgonomonadaceae</taxon>
        <taxon>Dysgonomonas</taxon>
    </lineage>
</organism>